<name>A0A9Q1HL50_HOLLE</name>
<feature type="region of interest" description="Disordered" evidence="1">
    <location>
        <begin position="1"/>
        <end position="43"/>
    </location>
</feature>
<accession>A0A9Q1HL50</accession>
<evidence type="ECO:0000313" key="3">
    <source>
        <dbReference type="Proteomes" id="UP001152320"/>
    </source>
</evidence>
<dbReference type="EMBL" id="JAIZAY010000001">
    <property type="protein sequence ID" value="KAJ8049336.1"/>
    <property type="molecule type" value="Genomic_DNA"/>
</dbReference>
<dbReference type="AlphaFoldDB" id="A0A9Q1HL50"/>
<evidence type="ECO:0000313" key="2">
    <source>
        <dbReference type="EMBL" id="KAJ8049336.1"/>
    </source>
</evidence>
<gene>
    <name evidence="2" type="ORF">HOLleu_02037</name>
</gene>
<proteinExistence type="predicted"/>
<comment type="caution">
    <text evidence="2">The sequence shown here is derived from an EMBL/GenBank/DDBJ whole genome shotgun (WGS) entry which is preliminary data.</text>
</comment>
<feature type="compositionally biased region" description="Polar residues" evidence="1">
    <location>
        <begin position="20"/>
        <end position="34"/>
    </location>
</feature>
<keyword evidence="3" id="KW-1185">Reference proteome</keyword>
<protein>
    <submittedName>
        <fullName evidence="2">Uncharacterized protein</fullName>
    </submittedName>
</protein>
<evidence type="ECO:0000256" key="1">
    <source>
        <dbReference type="SAM" id="MobiDB-lite"/>
    </source>
</evidence>
<organism evidence="2 3">
    <name type="scientific">Holothuria leucospilota</name>
    <name type="common">Black long sea cucumber</name>
    <name type="synonym">Mertensiothuria leucospilota</name>
    <dbReference type="NCBI Taxonomy" id="206669"/>
    <lineage>
        <taxon>Eukaryota</taxon>
        <taxon>Metazoa</taxon>
        <taxon>Echinodermata</taxon>
        <taxon>Eleutherozoa</taxon>
        <taxon>Echinozoa</taxon>
        <taxon>Holothuroidea</taxon>
        <taxon>Aspidochirotacea</taxon>
        <taxon>Aspidochirotida</taxon>
        <taxon>Holothuriidae</taxon>
        <taxon>Holothuria</taxon>
    </lineage>
</organism>
<dbReference type="Proteomes" id="UP001152320">
    <property type="component" value="Chromosome 1"/>
</dbReference>
<reference evidence="2" key="1">
    <citation type="submission" date="2021-10" db="EMBL/GenBank/DDBJ databases">
        <title>Tropical sea cucumber genome reveals ecological adaptation and Cuvierian tubules defense mechanism.</title>
        <authorList>
            <person name="Chen T."/>
        </authorList>
    </citation>
    <scope>NUCLEOTIDE SEQUENCE</scope>
    <source>
        <strain evidence="2">Nanhai2018</strain>
        <tissue evidence="2">Muscle</tissue>
    </source>
</reference>
<sequence>MDYSSSPGVSGENLPETSEGVPSTSMAKSPSLPNGNKDPHERYISPCNDSVGCFIM</sequence>